<dbReference type="RefSeq" id="WP_161895742.1">
    <property type="nucleotide sequence ID" value="NZ_BJOV01000005.1"/>
</dbReference>
<dbReference type="PANTHER" id="PTHR32322">
    <property type="entry name" value="INNER MEMBRANE TRANSPORTER"/>
    <property type="match status" value="1"/>
</dbReference>
<comment type="subcellular location">
    <subcellularLocation>
        <location evidence="1">Membrane</location>
        <topology evidence="1">Multi-pass membrane protein</topology>
    </subcellularLocation>
</comment>
<evidence type="ECO:0000256" key="2">
    <source>
        <dbReference type="ARBA" id="ARBA00007362"/>
    </source>
</evidence>
<feature type="transmembrane region" description="Helical" evidence="7">
    <location>
        <begin position="115"/>
        <end position="132"/>
    </location>
</feature>
<keyword evidence="10" id="KW-1185">Reference proteome</keyword>
<evidence type="ECO:0000313" key="9">
    <source>
        <dbReference type="EMBL" id="GEE01961.1"/>
    </source>
</evidence>
<dbReference type="SUPFAM" id="SSF103481">
    <property type="entry name" value="Multidrug resistance efflux transporter EmrE"/>
    <property type="match status" value="2"/>
</dbReference>
<keyword evidence="5 7" id="KW-0472">Membrane</keyword>
<keyword evidence="3 7" id="KW-0812">Transmembrane</keyword>
<dbReference type="OrthoDB" id="9812521at2"/>
<reference evidence="10" key="1">
    <citation type="submission" date="2019-06" db="EMBL/GenBank/DDBJ databases">
        <title>Gordonia isolated from sludge of a wastewater treatment plant.</title>
        <authorList>
            <person name="Tamura T."/>
            <person name="Aoyama K."/>
            <person name="Kang Y."/>
            <person name="Saito S."/>
            <person name="Akiyama N."/>
            <person name="Yazawa K."/>
            <person name="Gonoi T."/>
            <person name="Mikami Y."/>
        </authorList>
    </citation>
    <scope>NUCLEOTIDE SEQUENCE [LARGE SCALE GENOMIC DNA]</scope>
    <source>
        <strain evidence="10">NBRC 107696</strain>
    </source>
</reference>
<gene>
    <name evidence="9" type="ORF">nbrc107696_24070</name>
</gene>
<dbReference type="InterPro" id="IPR000620">
    <property type="entry name" value="EamA_dom"/>
</dbReference>
<feature type="compositionally biased region" description="Basic and acidic residues" evidence="6">
    <location>
        <begin position="321"/>
        <end position="342"/>
    </location>
</feature>
<feature type="transmembrane region" description="Helical" evidence="7">
    <location>
        <begin position="289"/>
        <end position="307"/>
    </location>
</feature>
<comment type="similarity">
    <text evidence="2">Belongs to the EamA transporter family.</text>
</comment>
<feature type="region of interest" description="Disordered" evidence="6">
    <location>
        <begin position="313"/>
        <end position="342"/>
    </location>
</feature>
<feature type="region of interest" description="Disordered" evidence="6">
    <location>
        <begin position="164"/>
        <end position="186"/>
    </location>
</feature>
<dbReference type="InterPro" id="IPR050638">
    <property type="entry name" value="AA-Vitamin_Transporters"/>
</dbReference>
<evidence type="ECO:0000256" key="3">
    <source>
        <dbReference type="ARBA" id="ARBA00022692"/>
    </source>
</evidence>
<feature type="transmembrane region" description="Helical" evidence="7">
    <location>
        <begin position="58"/>
        <end position="80"/>
    </location>
</feature>
<evidence type="ECO:0000256" key="5">
    <source>
        <dbReference type="ARBA" id="ARBA00023136"/>
    </source>
</evidence>
<feature type="transmembrane region" description="Helical" evidence="7">
    <location>
        <begin position="232"/>
        <end position="256"/>
    </location>
</feature>
<evidence type="ECO:0000313" key="10">
    <source>
        <dbReference type="Proteomes" id="UP000444960"/>
    </source>
</evidence>
<feature type="domain" description="EamA" evidence="8">
    <location>
        <begin position="6"/>
        <end position="130"/>
    </location>
</feature>
<keyword evidence="4 7" id="KW-1133">Transmembrane helix</keyword>
<evidence type="ECO:0000259" key="8">
    <source>
        <dbReference type="Pfam" id="PF00892"/>
    </source>
</evidence>
<dbReference type="EMBL" id="BJOV01000005">
    <property type="protein sequence ID" value="GEE01961.1"/>
    <property type="molecule type" value="Genomic_DNA"/>
</dbReference>
<dbReference type="AlphaFoldDB" id="A0A7I9VA32"/>
<name>A0A7I9VA32_9ACTN</name>
<dbReference type="PANTHER" id="PTHR32322:SF9">
    <property type="entry name" value="AMINO-ACID METABOLITE EFFLUX PUMP-RELATED"/>
    <property type="match status" value="1"/>
</dbReference>
<feature type="transmembrane region" description="Helical" evidence="7">
    <location>
        <begin position="263"/>
        <end position="283"/>
    </location>
</feature>
<feature type="transmembrane region" description="Helical" evidence="7">
    <location>
        <begin position="32"/>
        <end position="51"/>
    </location>
</feature>
<feature type="transmembrane region" description="Helical" evidence="7">
    <location>
        <begin position="138"/>
        <end position="156"/>
    </location>
</feature>
<dbReference type="InterPro" id="IPR037185">
    <property type="entry name" value="EmrE-like"/>
</dbReference>
<evidence type="ECO:0000256" key="7">
    <source>
        <dbReference type="SAM" id="Phobius"/>
    </source>
</evidence>
<dbReference type="GO" id="GO:0016020">
    <property type="term" value="C:membrane"/>
    <property type="evidence" value="ECO:0007669"/>
    <property type="project" value="UniProtKB-SubCell"/>
</dbReference>
<proteinExistence type="inferred from homology"/>
<feature type="transmembrane region" description="Helical" evidence="7">
    <location>
        <begin position="193"/>
        <end position="212"/>
    </location>
</feature>
<feature type="transmembrane region" description="Helical" evidence="7">
    <location>
        <begin position="86"/>
        <end position="108"/>
    </location>
</feature>
<accession>A0A7I9VA32</accession>
<evidence type="ECO:0000256" key="6">
    <source>
        <dbReference type="SAM" id="MobiDB-lite"/>
    </source>
</evidence>
<comment type="caution">
    <text evidence="9">The sequence shown here is derived from an EMBL/GenBank/DDBJ whole genome shotgun (WGS) entry which is preliminary data.</text>
</comment>
<dbReference type="Pfam" id="PF00892">
    <property type="entry name" value="EamA"/>
    <property type="match status" value="2"/>
</dbReference>
<dbReference type="Proteomes" id="UP000444960">
    <property type="component" value="Unassembled WGS sequence"/>
</dbReference>
<feature type="compositionally biased region" description="Low complexity" evidence="6">
    <location>
        <begin position="167"/>
        <end position="186"/>
    </location>
</feature>
<sequence length="342" mass="35771">MPTRHVALALLVAVAWGVNFVAIDFSLDTFPPMFLVALRFAVIAIPTVLFIPRPDVPLRWLIGYGVGFGVLQFAFVYWGMAIGMPAGLASLVLQASAPFTVVLSAILLRERLTGVQVTGILIAVAGLAVVGWQRAEHAAVAPFLLTLAGAFGWAIGNVSNRRALQDPGASSGPSRSSSAPSRPSSGVERPFRLMMWMTVIPPLPMLVVSLIVEGPSEIGESMRAAGTLDGLPAVVGVIFTAVVATIGGSGAWTWLMSIHPASVVAPFSMLVPVVGMTTAWVVLGQSVRPMEIAGALLVVGGVLFGTIRLSRGAQRADGGGEPEHGDADRGHDRDVERATANL</sequence>
<organism evidence="9 10">
    <name type="scientific">Gordonia spumicola</name>
    <dbReference type="NCBI Taxonomy" id="589161"/>
    <lineage>
        <taxon>Bacteria</taxon>
        <taxon>Bacillati</taxon>
        <taxon>Actinomycetota</taxon>
        <taxon>Actinomycetes</taxon>
        <taxon>Mycobacteriales</taxon>
        <taxon>Gordoniaceae</taxon>
        <taxon>Gordonia</taxon>
    </lineage>
</organism>
<evidence type="ECO:0000256" key="4">
    <source>
        <dbReference type="ARBA" id="ARBA00022989"/>
    </source>
</evidence>
<evidence type="ECO:0000256" key="1">
    <source>
        <dbReference type="ARBA" id="ARBA00004141"/>
    </source>
</evidence>
<feature type="domain" description="EamA" evidence="8">
    <location>
        <begin position="190"/>
        <end position="304"/>
    </location>
</feature>
<protein>
    <recommendedName>
        <fullName evidence="8">EamA domain-containing protein</fullName>
    </recommendedName>
</protein>